<protein>
    <submittedName>
        <fullName evidence="1">Uncharacterized protein</fullName>
    </submittedName>
</protein>
<name>A0ABV7K7W0_9HYPH</name>
<evidence type="ECO:0000313" key="1">
    <source>
        <dbReference type="EMBL" id="MFC3206379.1"/>
    </source>
</evidence>
<sequence length="75" mass="8310">MTSDFAAARLHLQRAYDYLHGNDEISHKTREAVDLLIEAVAVAEHRRPPARVLEFKTGAGKNRSLKDAPSIGAQQ</sequence>
<comment type="caution">
    <text evidence="1">The sequence shown here is derived from an EMBL/GenBank/DDBJ whole genome shotgun (WGS) entry which is preliminary data.</text>
</comment>
<gene>
    <name evidence="1" type="ORF">ACFOHJ_09180</name>
</gene>
<accession>A0ABV7K7W0</accession>
<dbReference type="RefSeq" id="WP_378220189.1">
    <property type="nucleotide sequence ID" value="NZ_JBHRTK010000010.1"/>
</dbReference>
<organism evidence="1 2">
    <name type="scientific">Aquamicrobium soli</name>
    <dbReference type="NCBI Taxonomy" id="1811518"/>
    <lineage>
        <taxon>Bacteria</taxon>
        <taxon>Pseudomonadati</taxon>
        <taxon>Pseudomonadota</taxon>
        <taxon>Alphaproteobacteria</taxon>
        <taxon>Hyphomicrobiales</taxon>
        <taxon>Phyllobacteriaceae</taxon>
        <taxon>Aquamicrobium</taxon>
    </lineage>
</organism>
<proteinExistence type="predicted"/>
<evidence type="ECO:0000313" key="2">
    <source>
        <dbReference type="Proteomes" id="UP001595583"/>
    </source>
</evidence>
<dbReference type="EMBL" id="JBHRTK010000010">
    <property type="protein sequence ID" value="MFC3206379.1"/>
    <property type="molecule type" value="Genomic_DNA"/>
</dbReference>
<dbReference type="Proteomes" id="UP001595583">
    <property type="component" value="Unassembled WGS sequence"/>
</dbReference>
<reference evidence="2" key="1">
    <citation type="journal article" date="2019" name="Int. J. Syst. Evol. Microbiol.">
        <title>The Global Catalogue of Microorganisms (GCM) 10K type strain sequencing project: providing services to taxonomists for standard genome sequencing and annotation.</title>
        <authorList>
            <consortium name="The Broad Institute Genomics Platform"/>
            <consortium name="The Broad Institute Genome Sequencing Center for Infectious Disease"/>
            <person name="Wu L."/>
            <person name="Ma J."/>
        </authorList>
    </citation>
    <scope>NUCLEOTIDE SEQUENCE [LARGE SCALE GENOMIC DNA]</scope>
    <source>
        <strain evidence="2">KCTC 52165</strain>
    </source>
</reference>
<keyword evidence="2" id="KW-1185">Reference proteome</keyword>